<dbReference type="Proteomes" id="UP000565579">
    <property type="component" value="Unassembled WGS sequence"/>
</dbReference>
<proteinExistence type="predicted"/>
<accession>A0A7X0NPA9</accession>
<name>A0A7X0NPA9_9ACTN</name>
<feature type="compositionally biased region" description="Basic and acidic residues" evidence="1">
    <location>
        <begin position="58"/>
        <end position="73"/>
    </location>
</feature>
<evidence type="ECO:0000256" key="1">
    <source>
        <dbReference type="SAM" id="MobiDB-lite"/>
    </source>
</evidence>
<feature type="region of interest" description="Disordered" evidence="1">
    <location>
        <begin position="41"/>
        <end position="73"/>
    </location>
</feature>
<keyword evidence="3" id="KW-1185">Reference proteome</keyword>
<sequence>MHADAKRAAGDVVARYRALAGQPDAVVVVGTDYTDVGAPTEFEVNAPAGRGSRSARGQRGERADQNALADRRRDRVVLARHHARGLAVVVTRAAPGRS</sequence>
<gene>
    <name evidence="2" type="ORF">HD593_001917</name>
</gene>
<evidence type="ECO:0000313" key="3">
    <source>
        <dbReference type="Proteomes" id="UP000565579"/>
    </source>
</evidence>
<comment type="caution">
    <text evidence="2">The sequence shown here is derived from an EMBL/GenBank/DDBJ whole genome shotgun (WGS) entry which is preliminary data.</text>
</comment>
<reference evidence="2 3" key="1">
    <citation type="submission" date="2020-08" db="EMBL/GenBank/DDBJ databases">
        <title>Sequencing the genomes of 1000 actinobacteria strains.</title>
        <authorList>
            <person name="Klenk H.-P."/>
        </authorList>
    </citation>
    <scope>NUCLEOTIDE SEQUENCE [LARGE SCALE GENOMIC DNA]</scope>
    <source>
        <strain evidence="2 3">DSM 43768</strain>
    </source>
</reference>
<feature type="compositionally biased region" description="Low complexity" evidence="1">
    <location>
        <begin position="46"/>
        <end position="57"/>
    </location>
</feature>
<evidence type="ECO:0000313" key="2">
    <source>
        <dbReference type="EMBL" id="MBB6547122.1"/>
    </source>
</evidence>
<dbReference type="AlphaFoldDB" id="A0A7X0NPA9"/>
<organism evidence="2 3">
    <name type="scientific">Nonomuraea rubra</name>
    <dbReference type="NCBI Taxonomy" id="46180"/>
    <lineage>
        <taxon>Bacteria</taxon>
        <taxon>Bacillati</taxon>
        <taxon>Actinomycetota</taxon>
        <taxon>Actinomycetes</taxon>
        <taxon>Streptosporangiales</taxon>
        <taxon>Streptosporangiaceae</taxon>
        <taxon>Nonomuraea</taxon>
    </lineage>
</organism>
<protein>
    <submittedName>
        <fullName evidence="2">Uncharacterized protein</fullName>
    </submittedName>
</protein>
<dbReference type="RefSeq" id="WP_185101810.1">
    <property type="nucleotide sequence ID" value="NZ_BAAAXY010000222.1"/>
</dbReference>
<dbReference type="EMBL" id="JACHMI010000001">
    <property type="protein sequence ID" value="MBB6547122.1"/>
    <property type="molecule type" value="Genomic_DNA"/>
</dbReference>